<reference evidence="1" key="1">
    <citation type="journal article" date="2015" name="Nature">
        <title>Complex archaea that bridge the gap between prokaryotes and eukaryotes.</title>
        <authorList>
            <person name="Spang A."/>
            <person name="Saw J.H."/>
            <person name="Jorgensen S.L."/>
            <person name="Zaremba-Niedzwiedzka K."/>
            <person name="Martijn J."/>
            <person name="Lind A.E."/>
            <person name="van Eijk R."/>
            <person name="Schleper C."/>
            <person name="Guy L."/>
            <person name="Ettema T.J."/>
        </authorList>
    </citation>
    <scope>NUCLEOTIDE SEQUENCE</scope>
</reference>
<organism evidence="1">
    <name type="scientific">marine sediment metagenome</name>
    <dbReference type="NCBI Taxonomy" id="412755"/>
    <lineage>
        <taxon>unclassified sequences</taxon>
        <taxon>metagenomes</taxon>
        <taxon>ecological metagenomes</taxon>
    </lineage>
</organism>
<proteinExistence type="predicted"/>
<dbReference type="EMBL" id="LAZR01000428">
    <property type="protein sequence ID" value="KKN69327.1"/>
    <property type="molecule type" value="Genomic_DNA"/>
</dbReference>
<name>A0A0F9T3E3_9ZZZZ</name>
<comment type="caution">
    <text evidence="1">The sequence shown here is derived from an EMBL/GenBank/DDBJ whole genome shotgun (WGS) entry which is preliminary data.</text>
</comment>
<dbReference type="AlphaFoldDB" id="A0A0F9T3E3"/>
<protein>
    <submittedName>
        <fullName evidence="1">Uncharacterized protein</fullName>
    </submittedName>
</protein>
<gene>
    <name evidence="1" type="ORF">LCGC14_0441860</name>
</gene>
<accession>A0A0F9T3E3</accession>
<evidence type="ECO:0000313" key="1">
    <source>
        <dbReference type="EMBL" id="KKN69327.1"/>
    </source>
</evidence>
<sequence length="79" mass="8893">METKQIINKLKSIRTKAQRITDEVSDMIDGITSSLKQKFQPCGEEFEFMEADNVYKAICGGEDGLCDTCAKQNTLQVKE</sequence>